<keyword evidence="3" id="KW-1185">Reference proteome</keyword>
<protein>
    <recommendedName>
        <fullName evidence="1">DUF7869 domain-containing protein</fullName>
    </recommendedName>
</protein>
<dbReference type="PANTHER" id="PTHR34415:SF1">
    <property type="entry name" value="INTEGRASE CATALYTIC DOMAIN-CONTAINING PROTEIN"/>
    <property type="match status" value="1"/>
</dbReference>
<proteinExistence type="predicted"/>
<reference evidence="2 3" key="1">
    <citation type="submission" date="2022-05" db="EMBL/GenBank/DDBJ databases">
        <authorList>
            <consortium name="Genoscope - CEA"/>
            <person name="William W."/>
        </authorList>
    </citation>
    <scope>NUCLEOTIDE SEQUENCE [LARGE SCALE GENOMIC DNA]</scope>
</reference>
<organism evidence="2 3">
    <name type="scientific">Porites evermanni</name>
    <dbReference type="NCBI Taxonomy" id="104178"/>
    <lineage>
        <taxon>Eukaryota</taxon>
        <taxon>Metazoa</taxon>
        <taxon>Cnidaria</taxon>
        <taxon>Anthozoa</taxon>
        <taxon>Hexacorallia</taxon>
        <taxon>Scleractinia</taxon>
        <taxon>Fungiina</taxon>
        <taxon>Poritidae</taxon>
        <taxon>Porites</taxon>
    </lineage>
</organism>
<dbReference type="Pfam" id="PF25273">
    <property type="entry name" value="DUF7869"/>
    <property type="match status" value="1"/>
</dbReference>
<dbReference type="InterPro" id="IPR057191">
    <property type="entry name" value="DUF7869"/>
</dbReference>
<evidence type="ECO:0000259" key="1">
    <source>
        <dbReference type="Pfam" id="PF25273"/>
    </source>
</evidence>
<dbReference type="Proteomes" id="UP001159427">
    <property type="component" value="Unassembled WGS sequence"/>
</dbReference>
<evidence type="ECO:0000313" key="2">
    <source>
        <dbReference type="EMBL" id="CAH3013857.1"/>
    </source>
</evidence>
<name>A0ABN8LFY5_9CNID</name>
<sequence length="233" mass="27147">MYFKTPRKCGLFGVCCEAIPRQVNFLIDEGDHYFFEQHGLGETFAQIHADNCGAQNKNNAFKWYYLWRVMTRLHHTIEYNFLIAGHTKFAPDWSFGLVKQRTRKTFISSLFDIAREVEDSATVNTAELAGLHNGTVLIPTYDWMSYLDTFFKKIPDLKTYHHFRFDKAFPGTVFCKQYFSSEETAINIIKTDRNMPQAGLLPPVITPKGISHERAEYLFKEIREFCYPGTEDH</sequence>
<comment type="caution">
    <text evidence="2">The sequence shown here is derived from an EMBL/GenBank/DDBJ whole genome shotgun (WGS) entry which is preliminary data.</text>
</comment>
<dbReference type="EMBL" id="CALNXI010000003">
    <property type="protein sequence ID" value="CAH3013857.1"/>
    <property type="molecule type" value="Genomic_DNA"/>
</dbReference>
<feature type="domain" description="DUF7869" evidence="1">
    <location>
        <begin position="46"/>
        <end position="177"/>
    </location>
</feature>
<accession>A0ABN8LFY5</accession>
<dbReference type="PANTHER" id="PTHR34415">
    <property type="entry name" value="INTEGRASE CATALYTIC DOMAIN-CONTAINING PROTEIN"/>
    <property type="match status" value="1"/>
</dbReference>
<evidence type="ECO:0000313" key="3">
    <source>
        <dbReference type="Proteomes" id="UP001159427"/>
    </source>
</evidence>
<gene>
    <name evidence="2" type="ORF">PEVE_00022497</name>
</gene>